<dbReference type="AlphaFoldDB" id="A0A8X6WT69"/>
<accession>A0A8X6WT69</accession>
<keyword evidence="2" id="KW-1185">Reference proteome</keyword>
<dbReference type="EMBL" id="BMAV01002229">
    <property type="protein sequence ID" value="GFY41017.1"/>
    <property type="molecule type" value="Genomic_DNA"/>
</dbReference>
<dbReference type="Proteomes" id="UP000886998">
    <property type="component" value="Unassembled WGS sequence"/>
</dbReference>
<reference evidence="1" key="1">
    <citation type="submission" date="2020-08" db="EMBL/GenBank/DDBJ databases">
        <title>Multicomponent nature underlies the extraordinary mechanical properties of spider dragline silk.</title>
        <authorList>
            <person name="Kono N."/>
            <person name="Nakamura H."/>
            <person name="Mori M."/>
            <person name="Yoshida Y."/>
            <person name="Ohtoshi R."/>
            <person name="Malay A.D."/>
            <person name="Moran D.A.P."/>
            <person name="Tomita M."/>
            <person name="Numata K."/>
            <person name="Arakawa K."/>
        </authorList>
    </citation>
    <scope>NUCLEOTIDE SEQUENCE</scope>
</reference>
<sequence length="110" mass="12414">MNRRNHGSGRRTIRNLEPFGVRWAQCHPPQDPAAPKSGGEVPLEGRSLGALGVKFFGGVIPEGGLSNYAHFKFKAKHWGLKTPYPFGPREVLDQKRLISYYYETKAEFEI</sequence>
<organism evidence="1 2">
    <name type="scientific">Trichonephila inaurata madagascariensis</name>
    <dbReference type="NCBI Taxonomy" id="2747483"/>
    <lineage>
        <taxon>Eukaryota</taxon>
        <taxon>Metazoa</taxon>
        <taxon>Ecdysozoa</taxon>
        <taxon>Arthropoda</taxon>
        <taxon>Chelicerata</taxon>
        <taxon>Arachnida</taxon>
        <taxon>Araneae</taxon>
        <taxon>Araneomorphae</taxon>
        <taxon>Entelegynae</taxon>
        <taxon>Araneoidea</taxon>
        <taxon>Nephilidae</taxon>
        <taxon>Trichonephila</taxon>
        <taxon>Trichonephila inaurata</taxon>
    </lineage>
</organism>
<gene>
    <name evidence="1" type="ORF">TNIN_180181</name>
</gene>
<evidence type="ECO:0000313" key="2">
    <source>
        <dbReference type="Proteomes" id="UP000886998"/>
    </source>
</evidence>
<comment type="caution">
    <text evidence="1">The sequence shown here is derived from an EMBL/GenBank/DDBJ whole genome shotgun (WGS) entry which is preliminary data.</text>
</comment>
<protein>
    <submittedName>
        <fullName evidence="1">Uncharacterized protein</fullName>
    </submittedName>
</protein>
<proteinExistence type="predicted"/>
<name>A0A8X6WT69_9ARAC</name>
<evidence type="ECO:0000313" key="1">
    <source>
        <dbReference type="EMBL" id="GFY41017.1"/>
    </source>
</evidence>